<gene>
    <name evidence="1" type="ORF">MJAP1_003142</name>
</gene>
<dbReference type="Proteomes" id="UP001217754">
    <property type="component" value="Chromosome 5"/>
</dbReference>
<proteinExistence type="predicted"/>
<accession>A0AAF0JGP9</accession>
<reference evidence="1" key="1">
    <citation type="submission" date="2023-03" db="EMBL/GenBank/DDBJ databases">
        <title>Mating type loci evolution in Malassezia.</title>
        <authorList>
            <person name="Coelho M.A."/>
        </authorList>
    </citation>
    <scope>NUCLEOTIDE SEQUENCE</scope>
    <source>
        <strain evidence="1">CBS 9431</strain>
    </source>
</reference>
<sequence length="318" mass="34578">MSAGREPRPTVSFAALATSEAFVGALLRDVNILVHSFALTWSWLDGQTAQPPAPPVPLRWEYGALLVFERVWTRNQWQQLPSLFGSDPSTRRAFYESTARAFLDTIAQAESDVSLLHAVGALMGLYLLWSGQGTPMVWPSIGVDKATFLQVFALPERARRVLDTGVAPGHTPPSADVWYTVQVLLGRASRTQGPVLVLHVPKAPTRLEAQTTLMPRGERATRPSTHGEVGRRNELVLRSETSHAPSQEQVHASIVDMLGIPHPQAQPVGSSRATAQSLDALVQSQGAYVGARNALRDVTSGVPGLYDEQDAMAFPTFM</sequence>
<evidence type="ECO:0000313" key="2">
    <source>
        <dbReference type="Proteomes" id="UP001217754"/>
    </source>
</evidence>
<dbReference type="EMBL" id="CP119962">
    <property type="protein sequence ID" value="WFD40156.1"/>
    <property type="molecule type" value="Genomic_DNA"/>
</dbReference>
<dbReference type="AlphaFoldDB" id="A0AAF0JGP9"/>
<evidence type="ECO:0000313" key="1">
    <source>
        <dbReference type="EMBL" id="WFD40156.1"/>
    </source>
</evidence>
<dbReference type="RefSeq" id="XP_060123053.1">
    <property type="nucleotide sequence ID" value="XM_060267070.1"/>
</dbReference>
<keyword evidence="2" id="KW-1185">Reference proteome</keyword>
<protein>
    <submittedName>
        <fullName evidence="1">Uncharacterized protein</fullName>
    </submittedName>
</protein>
<organism evidence="1 2">
    <name type="scientific">Malassezia japonica</name>
    <dbReference type="NCBI Taxonomy" id="223818"/>
    <lineage>
        <taxon>Eukaryota</taxon>
        <taxon>Fungi</taxon>
        <taxon>Dikarya</taxon>
        <taxon>Basidiomycota</taxon>
        <taxon>Ustilaginomycotina</taxon>
        <taxon>Malasseziomycetes</taxon>
        <taxon>Malasseziales</taxon>
        <taxon>Malasseziaceae</taxon>
        <taxon>Malassezia</taxon>
    </lineage>
</organism>
<name>A0AAF0JGP9_9BASI</name>
<dbReference type="GeneID" id="85226793"/>